<dbReference type="GO" id="GO:0007346">
    <property type="term" value="P:regulation of mitotic cell cycle"/>
    <property type="evidence" value="ECO:0007669"/>
    <property type="project" value="TreeGrafter"/>
</dbReference>
<dbReference type="GO" id="GO:0005634">
    <property type="term" value="C:nucleus"/>
    <property type="evidence" value="ECO:0007669"/>
    <property type="project" value="TreeGrafter"/>
</dbReference>
<dbReference type="AlphaFoldDB" id="A0A292PZ68"/>
<accession>A0A292PZ68</accession>
<feature type="region of interest" description="Disordered" evidence="10">
    <location>
        <begin position="392"/>
        <end position="442"/>
    </location>
</feature>
<dbReference type="GO" id="GO:0004693">
    <property type="term" value="F:cyclin-dependent protein serine/threonine kinase activity"/>
    <property type="evidence" value="ECO:0007669"/>
    <property type="project" value="UniProtKB-EC"/>
</dbReference>
<dbReference type="PROSITE" id="PS50011">
    <property type="entry name" value="PROTEIN_KINASE_DOM"/>
    <property type="match status" value="1"/>
</dbReference>
<proteinExistence type="inferred from homology"/>
<dbReference type="EMBL" id="LN891013">
    <property type="protein sequence ID" value="CUS11760.1"/>
    <property type="molecule type" value="Genomic_DNA"/>
</dbReference>
<dbReference type="SUPFAM" id="SSF56112">
    <property type="entry name" value="Protein kinase-like (PK-like)"/>
    <property type="match status" value="1"/>
</dbReference>
<keyword evidence="4" id="KW-0808">Transferase</keyword>
<dbReference type="InterPro" id="IPR000719">
    <property type="entry name" value="Prot_kinase_dom"/>
</dbReference>
<evidence type="ECO:0000313" key="13">
    <source>
        <dbReference type="Proteomes" id="UP001412239"/>
    </source>
</evidence>
<keyword evidence="6" id="KW-0418">Kinase</keyword>
<keyword evidence="3" id="KW-0723">Serine/threonine-protein kinase</keyword>
<reference evidence="12" key="1">
    <citation type="submission" date="2015-10" db="EMBL/GenBank/DDBJ databases">
        <authorList>
            <person name="Regsiter A."/>
            <person name="william w."/>
        </authorList>
    </citation>
    <scope>NUCLEOTIDE SEQUENCE</scope>
    <source>
        <strain evidence="12">Montdore</strain>
    </source>
</reference>
<evidence type="ECO:0000256" key="6">
    <source>
        <dbReference type="ARBA" id="ARBA00022777"/>
    </source>
</evidence>
<comment type="catalytic activity">
    <reaction evidence="9">
        <text>L-seryl-[protein] + ATP = O-phospho-L-seryl-[protein] + ADP + H(+)</text>
        <dbReference type="Rhea" id="RHEA:17989"/>
        <dbReference type="Rhea" id="RHEA-COMP:9863"/>
        <dbReference type="Rhea" id="RHEA-COMP:11604"/>
        <dbReference type="ChEBI" id="CHEBI:15378"/>
        <dbReference type="ChEBI" id="CHEBI:29999"/>
        <dbReference type="ChEBI" id="CHEBI:30616"/>
        <dbReference type="ChEBI" id="CHEBI:83421"/>
        <dbReference type="ChEBI" id="CHEBI:456216"/>
        <dbReference type="EC" id="2.7.11.22"/>
    </reaction>
</comment>
<comment type="similarity">
    <text evidence="1">Belongs to the protein kinase superfamily. CMGC Ser/Thr protein kinase family. CDC2/CDKX subfamily.</text>
</comment>
<dbReference type="Gene3D" id="3.30.200.20">
    <property type="entry name" value="Phosphorylase Kinase, domain 1"/>
    <property type="match status" value="1"/>
</dbReference>
<keyword evidence="13" id="KW-1185">Reference proteome</keyword>
<feature type="region of interest" description="Disordered" evidence="10">
    <location>
        <begin position="30"/>
        <end position="82"/>
    </location>
</feature>
<dbReference type="GO" id="GO:0005524">
    <property type="term" value="F:ATP binding"/>
    <property type="evidence" value="ECO:0007669"/>
    <property type="project" value="UniProtKB-KW"/>
</dbReference>
<dbReference type="FunFam" id="1.10.510.10:FF:000211">
    <property type="entry name" value="Cyclin-dependent kinase G-2"/>
    <property type="match status" value="1"/>
</dbReference>
<dbReference type="PANTHER" id="PTHR24056:SF107">
    <property type="entry name" value="CYCLIN-DEPENDENT KINASE 11A-RELATED"/>
    <property type="match status" value="1"/>
</dbReference>
<feature type="compositionally biased region" description="Low complexity" evidence="10">
    <location>
        <begin position="34"/>
        <end position="59"/>
    </location>
</feature>
<keyword evidence="7" id="KW-0067">ATP-binding</keyword>
<comment type="catalytic activity">
    <reaction evidence="8">
        <text>L-threonyl-[protein] + ATP = O-phospho-L-threonyl-[protein] + ADP + H(+)</text>
        <dbReference type="Rhea" id="RHEA:46608"/>
        <dbReference type="Rhea" id="RHEA-COMP:11060"/>
        <dbReference type="Rhea" id="RHEA-COMP:11605"/>
        <dbReference type="ChEBI" id="CHEBI:15378"/>
        <dbReference type="ChEBI" id="CHEBI:30013"/>
        <dbReference type="ChEBI" id="CHEBI:30616"/>
        <dbReference type="ChEBI" id="CHEBI:61977"/>
        <dbReference type="ChEBI" id="CHEBI:456216"/>
        <dbReference type="EC" id="2.7.11.22"/>
    </reaction>
</comment>
<dbReference type="Proteomes" id="UP001412239">
    <property type="component" value="Unassembled WGS sequence"/>
</dbReference>
<keyword evidence="5" id="KW-0547">Nucleotide-binding</keyword>
<evidence type="ECO:0000256" key="1">
    <source>
        <dbReference type="ARBA" id="ARBA00006485"/>
    </source>
</evidence>
<evidence type="ECO:0000256" key="7">
    <source>
        <dbReference type="ARBA" id="ARBA00022840"/>
    </source>
</evidence>
<name>A0A292PZ68_9PEZI</name>
<evidence type="ECO:0000256" key="5">
    <source>
        <dbReference type="ARBA" id="ARBA00022741"/>
    </source>
</evidence>
<dbReference type="SMART" id="SM00220">
    <property type="entry name" value="S_TKc"/>
    <property type="match status" value="1"/>
</dbReference>
<evidence type="ECO:0000256" key="10">
    <source>
        <dbReference type="SAM" id="MobiDB-lite"/>
    </source>
</evidence>
<dbReference type="FunFam" id="3.30.200.20:FF:000054">
    <property type="entry name" value="Cyclin-dependent kinase 11B"/>
    <property type="match status" value="1"/>
</dbReference>
<dbReference type="InterPro" id="IPR011009">
    <property type="entry name" value="Kinase-like_dom_sf"/>
</dbReference>
<dbReference type="PROSITE" id="PS00108">
    <property type="entry name" value="PROTEIN_KINASE_ST"/>
    <property type="match status" value="1"/>
</dbReference>
<gene>
    <name evidence="12" type="ORF">GSTUAT00004215001</name>
</gene>
<dbReference type="Pfam" id="PF00069">
    <property type="entry name" value="Pkinase"/>
    <property type="match status" value="1"/>
</dbReference>
<evidence type="ECO:0000256" key="3">
    <source>
        <dbReference type="ARBA" id="ARBA00022527"/>
    </source>
</evidence>
<dbReference type="PANTHER" id="PTHR24056">
    <property type="entry name" value="CELL DIVISION PROTEIN KINASE"/>
    <property type="match status" value="1"/>
</dbReference>
<protein>
    <recommendedName>
        <fullName evidence="2">cyclin-dependent kinase</fullName>
        <ecNumber evidence="2">2.7.11.22</ecNumber>
    </recommendedName>
</protein>
<evidence type="ECO:0000256" key="2">
    <source>
        <dbReference type="ARBA" id="ARBA00012425"/>
    </source>
</evidence>
<evidence type="ECO:0000256" key="9">
    <source>
        <dbReference type="ARBA" id="ARBA00048367"/>
    </source>
</evidence>
<evidence type="ECO:0000259" key="11">
    <source>
        <dbReference type="PROSITE" id="PS50011"/>
    </source>
</evidence>
<dbReference type="InterPro" id="IPR050108">
    <property type="entry name" value="CDK"/>
</dbReference>
<evidence type="ECO:0000256" key="4">
    <source>
        <dbReference type="ARBA" id="ARBA00022679"/>
    </source>
</evidence>
<evidence type="ECO:0000256" key="8">
    <source>
        <dbReference type="ARBA" id="ARBA00047811"/>
    </source>
</evidence>
<organism evidence="12 13">
    <name type="scientific">Tuber aestivum</name>
    <name type="common">summer truffle</name>
    <dbReference type="NCBI Taxonomy" id="59557"/>
    <lineage>
        <taxon>Eukaryota</taxon>
        <taxon>Fungi</taxon>
        <taxon>Dikarya</taxon>
        <taxon>Ascomycota</taxon>
        <taxon>Pezizomycotina</taxon>
        <taxon>Pezizomycetes</taxon>
        <taxon>Pezizales</taxon>
        <taxon>Tuberaceae</taxon>
        <taxon>Tuber</taxon>
    </lineage>
</organism>
<dbReference type="InterPro" id="IPR045267">
    <property type="entry name" value="CDK11/PITSLRE_STKc"/>
</dbReference>
<dbReference type="CDD" id="cd07843">
    <property type="entry name" value="STKc_CDC2L1"/>
    <property type="match status" value="1"/>
</dbReference>
<evidence type="ECO:0000313" key="12">
    <source>
        <dbReference type="EMBL" id="CUS11760.1"/>
    </source>
</evidence>
<dbReference type="EC" id="2.7.11.22" evidence="2"/>
<sequence length="462" mass="51194">MSAKPKSRWEEDTETSAAELARLKAEKAARKALKSQQKQKQLQSAAAAASIASSNSAAPASPPASKRRKLDPSGESNAGDGRETGLKLLRFNAPAITPCEHVDWYERLNHIEEGSYGVVSRARDSRTGEIVALKRLKLERETDGFPITSLREIQTLMAARHENVVNLREVVVGGTLKDVFIVMDFIEHDLKTLSEEMQEPFLQSEVKTLMLQLVSATALMHSRWIVHRDLKTSNLLMNNRGQIKVADFGLARYTGDPMPPLTQLVVTLWYRSPELLLGAKEYGTSVDMWSIGCIFGELLLKEPLLRGKNEVEQLAKIFDLCGTPTDTSWPTFRKLPNAKSLKIPKSNVPPQSKIRTKFPLLTSLGIDLMSRLLTLDPAQRISAEEVLKHPYFKEDPRPKSAEMFPTFPSKAGQEKRRRRDSPSAPVRGGEAPSLGDLGDLGGLFGGREEEAVGAGFSLRMGR</sequence>
<dbReference type="InterPro" id="IPR008271">
    <property type="entry name" value="Ser/Thr_kinase_AS"/>
</dbReference>
<dbReference type="Gene3D" id="1.10.510.10">
    <property type="entry name" value="Transferase(Phosphotransferase) domain 1"/>
    <property type="match status" value="1"/>
</dbReference>
<feature type="domain" description="Protein kinase" evidence="11">
    <location>
        <begin position="105"/>
        <end position="392"/>
    </location>
</feature>